<dbReference type="WBParaSite" id="PSU_v2.g3034.t1">
    <property type="protein sequence ID" value="PSU_v2.g3034.t1"/>
    <property type="gene ID" value="PSU_v2.g3034"/>
</dbReference>
<evidence type="ECO:0000256" key="2">
    <source>
        <dbReference type="SAM" id="SignalP"/>
    </source>
</evidence>
<protein>
    <submittedName>
        <fullName evidence="4">Uncharacterized protein</fullName>
    </submittedName>
</protein>
<organism evidence="3 4">
    <name type="scientific">Panagrolaimus superbus</name>
    <dbReference type="NCBI Taxonomy" id="310955"/>
    <lineage>
        <taxon>Eukaryota</taxon>
        <taxon>Metazoa</taxon>
        <taxon>Ecdysozoa</taxon>
        <taxon>Nematoda</taxon>
        <taxon>Chromadorea</taxon>
        <taxon>Rhabditida</taxon>
        <taxon>Tylenchina</taxon>
        <taxon>Panagrolaimomorpha</taxon>
        <taxon>Panagrolaimoidea</taxon>
        <taxon>Panagrolaimidae</taxon>
        <taxon>Panagrolaimus</taxon>
    </lineage>
</organism>
<accession>A0A914YS86</accession>
<dbReference type="Proteomes" id="UP000887577">
    <property type="component" value="Unplaced"/>
</dbReference>
<feature type="compositionally biased region" description="Basic and acidic residues" evidence="1">
    <location>
        <begin position="297"/>
        <end position="322"/>
    </location>
</feature>
<keyword evidence="2" id="KW-0732">Signal</keyword>
<evidence type="ECO:0000313" key="4">
    <source>
        <dbReference type="WBParaSite" id="PSU_v2.g3034.t1"/>
    </source>
</evidence>
<reference evidence="4" key="1">
    <citation type="submission" date="2022-11" db="UniProtKB">
        <authorList>
            <consortium name="WormBaseParasite"/>
        </authorList>
    </citation>
    <scope>IDENTIFICATION</scope>
</reference>
<feature type="compositionally biased region" description="Basic and acidic residues" evidence="1">
    <location>
        <begin position="189"/>
        <end position="204"/>
    </location>
</feature>
<keyword evidence="3" id="KW-1185">Reference proteome</keyword>
<feature type="signal peptide" evidence="2">
    <location>
        <begin position="1"/>
        <end position="32"/>
    </location>
</feature>
<feature type="compositionally biased region" description="Basic and acidic residues" evidence="1">
    <location>
        <begin position="91"/>
        <end position="109"/>
    </location>
</feature>
<feature type="region of interest" description="Disordered" evidence="1">
    <location>
        <begin position="180"/>
        <end position="210"/>
    </location>
</feature>
<proteinExistence type="predicted"/>
<evidence type="ECO:0000256" key="1">
    <source>
        <dbReference type="SAM" id="MobiDB-lite"/>
    </source>
</evidence>
<feature type="region of interest" description="Disordered" evidence="1">
    <location>
        <begin position="91"/>
        <end position="111"/>
    </location>
</feature>
<evidence type="ECO:0000313" key="3">
    <source>
        <dbReference type="Proteomes" id="UP000887577"/>
    </source>
</evidence>
<name>A0A914YS86_9BILA</name>
<sequence length="368" mass="39060">MRINHLRKRFPKKYKVMRQFILLFLFIAFVTAADDALIETETGPKSSADLIKPDAAAIDKIPMGAAVGTTVVKDDAKAGAIAEEVLKAKTEDKSVKSSESKESKEESEGAKVVAVPKETVAIAHKKPGEEAEVAAATKADIKVVEPEPARVKRDKEAESVLEEGAVIDVGAIGTKEAVAQSKAIANKSKSSESSESKEDHKVEEKEEVETADTKKVLIAKAVPKETVVVAHKKAGEEAEVASVTKVGIKPVAVATVPVPAEATRVKREKEAESVLTEGAVIDVGAVGNKAAVAESKAIADKSKSSESNESKEDQKDKEVEAVKVSKVPTEKIAVAHKEAGDDEVEIATATKASIVAEKIQKSRARRFA</sequence>
<feature type="chain" id="PRO_5037737161" evidence="2">
    <location>
        <begin position="33"/>
        <end position="368"/>
    </location>
</feature>
<dbReference type="AlphaFoldDB" id="A0A914YS86"/>
<feature type="region of interest" description="Disordered" evidence="1">
    <location>
        <begin position="294"/>
        <end position="322"/>
    </location>
</feature>